<dbReference type="RefSeq" id="WP_336474705.1">
    <property type="nucleotide sequence ID" value="NZ_JBAWSX010000036.1"/>
</dbReference>
<proteinExistence type="predicted"/>
<organism evidence="2 3">
    <name type="scientific">Bacillus bruguierae</name>
    <dbReference type="NCBI Taxonomy" id="3127667"/>
    <lineage>
        <taxon>Bacteria</taxon>
        <taxon>Bacillati</taxon>
        <taxon>Bacillota</taxon>
        <taxon>Bacilli</taxon>
        <taxon>Bacillales</taxon>
        <taxon>Bacillaceae</taxon>
        <taxon>Bacillus</taxon>
    </lineage>
</organism>
<evidence type="ECO:0000313" key="3">
    <source>
        <dbReference type="Proteomes" id="UP001372526"/>
    </source>
</evidence>
<gene>
    <name evidence="2" type="ORF">WAZ07_25995</name>
</gene>
<keyword evidence="3" id="KW-1185">Reference proteome</keyword>
<accession>A0ABU8FPD2</accession>
<protein>
    <submittedName>
        <fullName evidence="2">RNase A-like domain-containing protein</fullName>
    </submittedName>
</protein>
<dbReference type="InterPro" id="IPR041436">
    <property type="entry name" value="RNAse_A_bac"/>
</dbReference>
<evidence type="ECO:0000259" key="1">
    <source>
        <dbReference type="Pfam" id="PF18431"/>
    </source>
</evidence>
<dbReference type="Proteomes" id="UP001372526">
    <property type="component" value="Unassembled WGS sequence"/>
</dbReference>
<evidence type="ECO:0000313" key="2">
    <source>
        <dbReference type="EMBL" id="MEI4804553.1"/>
    </source>
</evidence>
<sequence>MAKITRWLNNPNGIPTLPLRYNDDNIIGRYIERGSNNALGVEHARIILKKENQGGFIITGYPEK</sequence>
<comment type="caution">
    <text evidence="2">The sequence shown here is derived from an EMBL/GenBank/DDBJ whole genome shotgun (WGS) entry which is preliminary data.</text>
</comment>
<reference evidence="2 3" key="1">
    <citation type="submission" date="2024-01" db="EMBL/GenBank/DDBJ databases">
        <title>Seven novel Bacillus-like species.</title>
        <authorList>
            <person name="Liu G."/>
        </authorList>
    </citation>
    <scope>NUCLEOTIDE SEQUENCE [LARGE SCALE GENOMIC DNA]</scope>
    <source>
        <strain evidence="2 3">FJAT-51639</strain>
    </source>
</reference>
<dbReference type="EMBL" id="JBAWSX010000036">
    <property type="protein sequence ID" value="MEI4804553.1"/>
    <property type="molecule type" value="Genomic_DNA"/>
</dbReference>
<name>A0ABU8FPD2_9BACI</name>
<dbReference type="Pfam" id="PF18431">
    <property type="entry name" value="RNAse_A_bac"/>
    <property type="match status" value="1"/>
</dbReference>
<feature type="domain" description="Bacterial CdiA-CT RNAse A" evidence="1">
    <location>
        <begin position="3"/>
        <end position="62"/>
    </location>
</feature>